<keyword evidence="3" id="KW-1185">Reference proteome</keyword>
<evidence type="ECO:0000313" key="3">
    <source>
        <dbReference type="Proteomes" id="UP000006591"/>
    </source>
</evidence>
<feature type="compositionally biased region" description="Basic and acidic residues" evidence="1">
    <location>
        <begin position="88"/>
        <end position="111"/>
    </location>
</feature>
<dbReference type="Gramene" id="ONIVA09G08560.2">
    <property type="protein sequence ID" value="ONIVA09G08560.2"/>
    <property type="gene ID" value="ONIVA09G08560"/>
</dbReference>
<sequence>MGPLEFVPELGWSLVRSGSPDRCAADQTAPCSTLSRRSSASCPAPDYRPEACLPVHLRSNLLGISLLSPRTQVVRRNAGAGQDPAARVIEDDPQEPRVADSRRGPRPDHPRHGGAPVAADAGWCPAGVHFDVYGFGIVVLKIASGRRHVSQPCQGRSASFLLAATWRSGDAKPMDPSSSRSTAVSATPGGETTGQTQTVSYLLALQPCQRVAEERRAGE</sequence>
<accession>A0A0E0IJ21</accession>
<evidence type="ECO:0000313" key="2">
    <source>
        <dbReference type="EnsemblPlants" id="ONIVA09G08560.2"/>
    </source>
</evidence>
<dbReference type="AlphaFoldDB" id="A0A0E0IJ21"/>
<protein>
    <submittedName>
        <fullName evidence="2">Uncharacterized protein</fullName>
    </submittedName>
</protein>
<organism evidence="2">
    <name type="scientific">Oryza nivara</name>
    <name type="common">Indian wild rice</name>
    <name type="synonym">Oryza sativa f. spontanea</name>
    <dbReference type="NCBI Taxonomy" id="4536"/>
    <lineage>
        <taxon>Eukaryota</taxon>
        <taxon>Viridiplantae</taxon>
        <taxon>Streptophyta</taxon>
        <taxon>Embryophyta</taxon>
        <taxon>Tracheophyta</taxon>
        <taxon>Spermatophyta</taxon>
        <taxon>Magnoliopsida</taxon>
        <taxon>Liliopsida</taxon>
        <taxon>Poales</taxon>
        <taxon>Poaceae</taxon>
        <taxon>BOP clade</taxon>
        <taxon>Oryzoideae</taxon>
        <taxon>Oryzeae</taxon>
        <taxon>Oryzinae</taxon>
        <taxon>Oryza</taxon>
    </lineage>
</organism>
<feature type="region of interest" description="Disordered" evidence="1">
    <location>
        <begin position="169"/>
        <end position="195"/>
    </location>
</feature>
<name>A0A0E0IJ21_ORYNI</name>
<dbReference type="Proteomes" id="UP000006591">
    <property type="component" value="Chromosome 9"/>
</dbReference>
<evidence type="ECO:0000256" key="1">
    <source>
        <dbReference type="SAM" id="MobiDB-lite"/>
    </source>
</evidence>
<dbReference type="EnsemblPlants" id="ONIVA09G08560.2">
    <property type="protein sequence ID" value="ONIVA09G08560.2"/>
    <property type="gene ID" value="ONIVA09G08560"/>
</dbReference>
<proteinExistence type="predicted"/>
<feature type="compositionally biased region" description="Polar residues" evidence="1">
    <location>
        <begin position="176"/>
        <end position="185"/>
    </location>
</feature>
<feature type="region of interest" description="Disordered" evidence="1">
    <location>
        <begin position="76"/>
        <end position="115"/>
    </location>
</feature>
<reference evidence="2" key="2">
    <citation type="submission" date="2018-04" db="EMBL/GenBank/DDBJ databases">
        <title>OnivRS2 (Oryza nivara Reference Sequence Version 2).</title>
        <authorList>
            <person name="Zhang J."/>
            <person name="Kudrna D."/>
            <person name="Lee S."/>
            <person name="Talag J."/>
            <person name="Rajasekar S."/>
            <person name="Welchert J."/>
            <person name="Hsing Y.-I."/>
            <person name="Wing R.A."/>
        </authorList>
    </citation>
    <scope>NUCLEOTIDE SEQUENCE [LARGE SCALE GENOMIC DNA]</scope>
    <source>
        <strain evidence="2">SL10</strain>
    </source>
</reference>
<reference evidence="2" key="1">
    <citation type="submission" date="2015-04" db="UniProtKB">
        <authorList>
            <consortium name="EnsemblPlants"/>
        </authorList>
    </citation>
    <scope>IDENTIFICATION</scope>
    <source>
        <strain evidence="2">SL10</strain>
    </source>
</reference>